<dbReference type="InterPro" id="IPR017853">
    <property type="entry name" value="GH"/>
</dbReference>
<evidence type="ECO:0008006" key="6">
    <source>
        <dbReference type="Google" id="ProtNLM"/>
    </source>
</evidence>
<evidence type="ECO:0000256" key="1">
    <source>
        <dbReference type="ARBA" id="ARBA00010646"/>
    </source>
</evidence>
<dbReference type="GO" id="GO:0016998">
    <property type="term" value="P:cell wall macromolecule catabolic process"/>
    <property type="evidence" value="ECO:0007669"/>
    <property type="project" value="InterPro"/>
</dbReference>
<comment type="caution">
    <text evidence="4">The sequence shown here is derived from an EMBL/GenBank/DDBJ whole genome shotgun (WGS) entry which is preliminary data.</text>
</comment>
<proteinExistence type="inferred from homology"/>
<protein>
    <recommendedName>
        <fullName evidence="6">Glycoside hydrolase</fullName>
    </recommendedName>
</protein>
<dbReference type="SUPFAM" id="SSF51445">
    <property type="entry name" value="(Trans)glycosidases"/>
    <property type="match status" value="1"/>
</dbReference>
<accession>A0AAE3APU8</accession>
<feature type="region of interest" description="Disordered" evidence="2">
    <location>
        <begin position="279"/>
        <end position="350"/>
    </location>
</feature>
<sequence>MYIKKFAVACLSLCLCAQPVFSSYAGTIVAGSGASIASPSNVSPATGSSSASSFTADQAWHKINGQYVDASGNPIDGVLMRGISVSKWQGNIDWAKVASDDISFAFVRMVSYGYEGQITMDETFDQNMRQASAQGIKTAPYIYLQTKTVEEARKAGQFAVDTARNYNVNFPIAVDIESPYILTLSVQELTDVINAFCQVIADNGYTPIVYSDFNKLSTEMDTSQIPYDIWLARYGSTNNQFANRTIWQPTETASVNGISGNVCIELAFKNYIGQVGTGNGSSTSTVGPAGSQNHSASATPTVGASSQTGGPGVQAGNGSLTSPTPENVSQSAPTTDTSSTTSSTVVTAGN</sequence>
<dbReference type="RefSeq" id="WP_308450340.1">
    <property type="nucleotide sequence ID" value="NZ_JAJEPU010000002.1"/>
</dbReference>
<dbReference type="EMBL" id="JAJEPU010000002">
    <property type="protein sequence ID" value="MCC2163478.1"/>
    <property type="molecule type" value="Genomic_DNA"/>
</dbReference>
<feature type="signal peptide" evidence="3">
    <location>
        <begin position="1"/>
        <end position="25"/>
    </location>
</feature>
<dbReference type="Proteomes" id="UP001198962">
    <property type="component" value="Unassembled WGS sequence"/>
</dbReference>
<keyword evidence="3" id="KW-0732">Signal</keyword>
<dbReference type="AlphaFoldDB" id="A0AAE3APU8"/>
<dbReference type="Gene3D" id="3.20.20.80">
    <property type="entry name" value="Glycosidases"/>
    <property type="match status" value="1"/>
</dbReference>
<feature type="chain" id="PRO_5042005611" description="Glycoside hydrolase" evidence="3">
    <location>
        <begin position="26"/>
        <end position="350"/>
    </location>
</feature>
<evidence type="ECO:0000313" key="5">
    <source>
        <dbReference type="Proteomes" id="UP001198962"/>
    </source>
</evidence>
<dbReference type="PROSITE" id="PS51904">
    <property type="entry name" value="GLYCOSYL_HYDROL_F25_2"/>
    <property type="match status" value="1"/>
</dbReference>
<name>A0AAE3APU8_9FIRM</name>
<organism evidence="4 5">
    <name type="scientific">Brotaphodocola catenula</name>
    <dbReference type="NCBI Taxonomy" id="2885361"/>
    <lineage>
        <taxon>Bacteria</taxon>
        <taxon>Bacillati</taxon>
        <taxon>Bacillota</taxon>
        <taxon>Clostridia</taxon>
        <taxon>Lachnospirales</taxon>
        <taxon>Lachnospiraceae</taxon>
        <taxon>Brotaphodocola</taxon>
    </lineage>
</organism>
<dbReference type="InterPro" id="IPR002053">
    <property type="entry name" value="Glyco_hydro_25"/>
</dbReference>
<dbReference type="GO" id="GO:0009253">
    <property type="term" value="P:peptidoglycan catabolic process"/>
    <property type="evidence" value="ECO:0007669"/>
    <property type="project" value="InterPro"/>
</dbReference>
<gene>
    <name evidence="4" type="ORF">LKD32_01045</name>
</gene>
<evidence type="ECO:0000313" key="4">
    <source>
        <dbReference type="EMBL" id="MCC2163478.1"/>
    </source>
</evidence>
<dbReference type="PANTHER" id="PTHR34135">
    <property type="entry name" value="LYSOZYME"/>
    <property type="match status" value="1"/>
</dbReference>
<feature type="compositionally biased region" description="Polar residues" evidence="2">
    <location>
        <begin position="316"/>
        <end position="333"/>
    </location>
</feature>
<reference evidence="4" key="1">
    <citation type="submission" date="2021-10" db="EMBL/GenBank/DDBJ databases">
        <title>Anaerobic single-cell dispensing facilitates the cultivation of human gut bacteria.</title>
        <authorList>
            <person name="Afrizal A."/>
        </authorList>
    </citation>
    <scope>NUCLEOTIDE SEQUENCE</scope>
    <source>
        <strain evidence="4">CLA-AA-H274</strain>
    </source>
</reference>
<comment type="similarity">
    <text evidence="1">Belongs to the glycosyl hydrolase 25 family.</text>
</comment>
<keyword evidence="5" id="KW-1185">Reference proteome</keyword>
<feature type="compositionally biased region" description="Polar residues" evidence="2">
    <location>
        <begin position="290"/>
        <end position="308"/>
    </location>
</feature>
<feature type="compositionally biased region" description="Low complexity" evidence="2">
    <location>
        <begin position="334"/>
        <end position="350"/>
    </location>
</feature>
<dbReference type="GO" id="GO:0016052">
    <property type="term" value="P:carbohydrate catabolic process"/>
    <property type="evidence" value="ECO:0007669"/>
    <property type="project" value="TreeGrafter"/>
</dbReference>
<dbReference type="Pfam" id="PF01183">
    <property type="entry name" value="Glyco_hydro_25"/>
    <property type="match status" value="1"/>
</dbReference>
<evidence type="ECO:0000256" key="3">
    <source>
        <dbReference type="SAM" id="SignalP"/>
    </source>
</evidence>
<dbReference type="GO" id="GO:0003796">
    <property type="term" value="F:lysozyme activity"/>
    <property type="evidence" value="ECO:0007669"/>
    <property type="project" value="InterPro"/>
</dbReference>
<evidence type="ECO:0000256" key="2">
    <source>
        <dbReference type="SAM" id="MobiDB-lite"/>
    </source>
</evidence>
<dbReference type="PANTHER" id="PTHR34135:SF2">
    <property type="entry name" value="LYSOZYME"/>
    <property type="match status" value="1"/>
</dbReference>